<organism evidence="1 2">
    <name type="scientific">Trichomalopsis sarcophagae</name>
    <dbReference type="NCBI Taxonomy" id="543379"/>
    <lineage>
        <taxon>Eukaryota</taxon>
        <taxon>Metazoa</taxon>
        <taxon>Ecdysozoa</taxon>
        <taxon>Arthropoda</taxon>
        <taxon>Hexapoda</taxon>
        <taxon>Insecta</taxon>
        <taxon>Pterygota</taxon>
        <taxon>Neoptera</taxon>
        <taxon>Endopterygota</taxon>
        <taxon>Hymenoptera</taxon>
        <taxon>Apocrita</taxon>
        <taxon>Proctotrupomorpha</taxon>
        <taxon>Chalcidoidea</taxon>
        <taxon>Pteromalidae</taxon>
        <taxon>Pteromalinae</taxon>
        <taxon>Trichomalopsis</taxon>
    </lineage>
</organism>
<gene>
    <name evidence="1" type="ORF">TSAR_014470</name>
</gene>
<dbReference type="Proteomes" id="UP000215335">
    <property type="component" value="Unassembled WGS sequence"/>
</dbReference>
<dbReference type="OrthoDB" id="7616442at2759"/>
<dbReference type="EMBL" id="NNAY01000671">
    <property type="protein sequence ID" value="OXU27073.1"/>
    <property type="molecule type" value="Genomic_DNA"/>
</dbReference>
<protein>
    <submittedName>
        <fullName evidence="1">Uncharacterized protein</fullName>
    </submittedName>
</protein>
<dbReference type="AlphaFoldDB" id="A0A232F9F9"/>
<comment type="caution">
    <text evidence="1">The sequence shown here is derived from an EMBL/GenBank/DDBJ whole genome shotgun (WGS) entry which is preliminary data.</text>
</comment>
<keyword evidence="2" id="KW-1185">Reference proteome</keyword>
<reference evidence="1 2" key="1">
    <citation type="journal article" date="2017" name="Curr. Biol.">
        <title>The Evolution of Venom by Co-option of Single-Copy Genes.</title>
        <authorList>
            <person name="Martinson E.O."/>
            <person name="Mrinalini"/>
            <person name="Kelkar Y.D."/>
            <person name="Chang C.H."/>
            <person name="Werren J.H."/>
        </authorList>
    </citation>
    <scope>NUCLEOTIDE SEQUENCE [LARGE SCALE GENOMIC DNA]</scope>
    <source>
        <strain evidence="1 2">Alberta</strain>
        <tissue evidence="1">Whole body</tissue>
    </source>
</reference>
<sequence length="83" mass="9632">MQNNRNLLDEGANPLKDLTHANLNEPLKQHNTNAVKLVQTVRTHDRFPEDPVRFRSPRGQAELIAIAYLENTHKTKTQEYTRI</sequence>
<accession>A0A232F9F9</accession>
<name>A0A232F9F9_9HYME</name>
<evidence type="ECO:0000313" key="2">
    <source>
        <dbReference type="Proteomes" id="UP000215335"/>
    </source>
</evidence>
<proteinExistence type="predicted"/>
<evidence type="ECO:0000313" key="1">
    <source>
        <dbReference type="EMBL" id="OXU27073.1"/>
    </source>
</evidence>